<name>A0A1D8TMM8_9CYAN</name>
<gene>
    <name evidence="1" type="ORF">BJP34_04830</name>
</gene>
<accession>A0A1D8TMM8</accession>
<dbReference type="STRING" id="1458985.BJP34_04830"/>
<reference evidence="2" key="1">
    <citation type="submission" date="2016-10" db="EMBL/GenBank/DDBJ databases">
        <title>Comparative genomics uncovers the prolific and rare metabolic potential of the cyanobacterial genus Moorea.</title>
        <authorList>
            <person name="Leao T."/>
            <person name="Castelao G."/>
            <person name="Korobeynikov A."/>
            <person name="Monroe E.A."/>
            <person name="Podell S."/>
            <person name="Glukhov E."/>
            <person name="Allen E."/>
            <person name="Gerwick W.H."/>
            <person name="Gerwick L."/>
        </authorList>
    </citation>
    <scope>NUCLEOTIDE SEQUENCE [LARGE SCALE GENOMIC DNA]</scope>
    <source>
        <strain evidence="2">PAL-8-15-08-1</strain>
    </source>
</reference>
<dbReference type="RefSeq" id="WP_070391372.1">
    <property type="nucleotide sequence ID" value="NZ_CP017599.1"/>
</dbReference>
<evidence type="ECO:0000313" key="2">
    <source>
        <dbReference type="Proteomes" id="UP000177870"/>
    </source>
</evidence>
<protein>
    <submittedName>
        <fullName evidence="1">Uncharacterized protein</fullName>
    </submittedName>
</protein>
<dbReference type="EMBL" id="CP017599">
    <property type="protein sequence ID" value="AOW98866.1"/>
    <property type="molecule type" value="Genomic_DNA"/>
</dbReference>
<dbReference type="Proteomes" id="UP000177870">
    <property type="component" value="Chromosome"/>
</dbReference>
<proteinExistence type="predicted"/>
<dbReference type="KEGG" id="mpro:BJP34_04830"/>
<organism evidence="1 2">
    <name type="scientific">Moorena producens PAL-8-15-08-1</name>
    <dbReference type="NCBI Taxonomy" id="1458985"/>
    <lineage>
        <taxon>Bacteria</taxon>
        <taxon>Bacillati</taxon>
        <taxon>Cyanobacteriota</taxon>
        <taxon>Cyanophyceae</taxon>
        <taxon>Coleofasciculales</taxon>
        <taxon>Coleofasciculaceae</taxon>
        <taxon>Moorena</taxon>
    </lineage>
</organism>
<sequence>MTNFFSALQIQLGQELKIKPAKTQIFLLFALSLFIAKPAWADPGNSAIGVKRVSLTSSGQSSVPQNNPIPVALAPGYGVNISFISTGEVIEKLWIDNPSFVAVDVDGCLDNLVAKKNCEYNQATVIHLRRIEELDIPGIPKTNSTLLTVVTRSINGRQIYLFKVTPADRPSEVVIEFNKPTPSVDFIVVDSIERGIFRATLQGLLVKGSQLHRKLDNFVVFLKDGQTISNAATQAGISLELADKLQKMGRRPTVPTAISQMNEQKDTIEVLTKEVVIQEKKNEQ</sequence>
<dbReference type="AlphaFoldDB" id="A0A1D8TMM8"/>
<evidence type="ECO:0000313" key="1">
    <source>
        <dbReference type="EMBL" id="AOW98866.1"/>
    </source>
</evidence>
<dbReference type="OrthoDB" id="483418at2"/>